<reference evidence="2 3" key="1">
    <citation type="submission" date="2019-07" db="EMBL/GenBank/DDBJ databases">
        <title>Genomic Encyclopedia of Archaeal and Bacterial Type Strains, Phase II (KMG-II): from individual species to whole genera.</title>
        <authorList>
            <person name="Goeker M."/>
        </authorList>
    </citation>
    <scope>NUCLEOTIDE SEQUENCE [LARGE SCALE GENOMIC DNA]</scope>
    <source>
        <strain evidence="2 3">ATCC BAA-2084</strain>
    </source>
</reference>
<name>A0A562UN73_9SPHN</name>
<gene>
    <name evidence="2" type="ORF">JN10_2605</name>
</gene>
<accession>A0A562UN73</accession>
<dbReference type="Gene3D" id="3.40.630.30">
    <property type="match status" value="1"/>
</dbReference>
<dbReference type="InterPro" id="IPR000182">
    <property type="entry name" value="GNAT_dom"/>
</dbReference>
<dbReference type="STRING" id="476157.GCA_001663155_01279"/>
<dbReference type="PANTHER" id="PTHR43792:SF1">
    <property type="entry name" value="N-ACETYLTRANSFERASE DOMAIN-CONTAINING PROTEIN"/>
    <property type="match status" value="1"/>
</dbReference>
<sequence length="180" mass="20796">MSASLPTPTLETPRFTMRKLVREDTAALFPTLSDPEQCKYMLNVAFETEEQLGDWLCDTDWSGRSWSVIERSSGKLVARIVAVPCEHDTAEIGYITVKDRQGEGIAFECTQRLLKQLFEVENHHRVFAITDPRNTGSNRLVEKLGFRREAHFVENIKTHIGWCDEYYWGLLASEWRERLG</sequence>
<dbReference type="InterPro" id="IPR051531">
    <property type="entry name" value="N-acetyltransferase"/>
</dbReference>
<protein>
    <submittedName>
        <fullName evidence="2">RimJ/RimL family protein N-acetyltransferase</fullName>
    </submittedName>
</protein>
<dbReference type="RefSeq" id="WP_211352822.1">
    <property type="nucleotide sequence ID" value="NZ_CP015963.1"/>
</dbReference>
<evidence type="ECO:0000313" key="3">
    <source>
        <dbReference type="Proteomes" id="UP000320547"/>
    </source>
</evidence>
<dbReference type="SUPFAM" id="SSF55729">
    <property type="entry name" value="Acyl-CoA N-acyltransferases (Nat)"/>
    <property type="match status" value="1"/>
</dbReference>
<dbReference type="PROSITE" id="PS51186">
    <property type="entry name" value="GNAT"/>
    <property type="match status" value="1"/>
</dbReference>
<feature type="domain" description="N-acetyltransferase" evidence="1">
    <location>
        <begin position="15"/>
        <end position="173"/>
    </location>
</feature>
<dbReference type="InterPro" id="IPR016181">
    <property type="entry name" value="Acyl_CoA_acyltransferase"/>
</dbReference>
<evidence type="ECO:0000259" key="1">
    <source>
        <dbReference type="PROSITE" id="PS51186"/>
    </source>
</evidence>
<dbReference type="GO" id="GO:0016747">
    <property type="term" value="F:acyltransferase activity, transferring groups other than amino-acyl groups"/>
    <property type="evidence" value="ECO:0007669"/>
    <property type="project" value="InterPro"/>
</dbReference>
<keyword evidence="3" id="KW-1185">Reference proteome</keyword>
<comment type="caution">
    <text evidence="2">The sequence shown here is derived from an EMBL/GenBank/DDBJ whole genome shotgun (WGS) entry which is preliminary data.</text>
</comment>
<keyword evidence="2" id="KW-0808">Transferase</keyword>
<proteinExistence type="predicted"/>
<dbReference type="AlphaFoldDB" id="A0A562UN73"/>
<organism evidence="2 3">
    <name type="scientific">Altererythrobacter ishigakiensis</name>
    <dbReference type="NCBI Taxonomy" id="476157"/>
    <lineage>
        <taxon>Bacteria</taxon>
        <taxon>Pseudomonadati</taxon>
        <taxon>Pseudomonadota</taxon>
        <taxon>Alphaproteobacteria</taxon>
        <taxon>Sphingomonadales</taxon>
        <taxon>Erythrobacteraceae</taxon>
        <taxon>Altererythrobacter</taxon>
    </lineage>
</organism>
<dbReference type="PANTHER" id="PTHR43792">
    <property type="entry name" value="GNAT FAMILY, PUTATIVE (AFU_ORTHOLOGUE AFUA_3G00765)-RELATED-RELATED"/>
    <property type="match status" value="1"/>
</dbReference>
<dbReference type="Pfam" id="PF13302">
    <property type="entry name" value="Acetyltransf_3"/>
    <property type="match status" value="1"/>
</dbReference>
<dbReference type="EMBL" id="VLLK01000002">
    <property type="protein sequence ID" value="TWJ07057.1"/>
    <property type="molecule type" value="Genomic_DNA"/>
</dbReference>
<dbReference type="Proteomes" id="UP000320547">
    <property type="component" value="Unassembled WGS sequence"/>
</dbReference>
<evidence type="ECO:0000313" key="2">
    <source>
        <dbReference type="EMBL" id="TWJ07057.1"/>
    </source>
</evidence>